<accession>A0A1X1VDB4</accession>
<keyword evidence="3" id="KW-1185">Reference proteome</keyword>
<name>A0A1X1VDB4_MYCGO</name>
<dbReference type="Proteomes" id="UP000193928">
    <property type="component" value="Unassembled WGS sequence"/>
</dbReference>
<comment type="caution">
    <text evidence="2">The sequence shown here is derived from an EMBL/GenBank/DDBJ whole genome shotgun (WGS) entry which is preliminary data.</text>
</comment>
<organism evidence="2 3">
    <name type="scientific">Mycobacterium gordonae</name>
    <dbReference type="NCBI Taxonomy" id="1778"/>
    <lineage>
        <taxon>Bacteria</taxon>
        <taxon>Bacillati</taxon>
        <taxon>Actinomycetota</taxon>
        <taxon>Actinomycetes</taxon>
        <taxon>Mycobacteriales</taxon>
        <taxon>Mycobacteriaceae</taxon>
        <taxon>Mycobacterium</taxon>
    </lineage>
</organism>
<evidence type="ECO:0000313" key="2">
    <source>
        <dbReference type="EMBL" id="ORV66918.1"/>
    </source>
</evidence>
<evidence type="ECO:0000313" key="3">
    <source>
        <dbReference type="Proteomes" id="UP000193928"/>
    </source>
</evidence>
<keyword evidence="1" id="KW-0472">Membrane</keyword>
<dbReference type="AlphaFoldDB" id="A0A1X1VDB4"/>
<keyword evidence="1" id="KW-0812">Transmembrane</keyword>
<dbReference type="EMBL" id="LQOY01000249">
    <property type="protein sequence ID" value="ORV66918.1"/>
    <property type="molecule type" value="Genomic_DNA"/>
</dbReference>
<gene>
    <name evidence="2" type="ORF">AWC08_09295</name>
</gene>
<feature type="transmembrane region" description="Helical" evidence="1">
    <location>
        <begin position="47"/>
        <end position="73"/>
    </location>
</feature>
<proteinExistence type="predicted"/>
<evidence type="ECO:0000256" key="1">
    <source>
        <dbReference type="SAM" id="Phobius"/>
    </source>
</evidence>
<keyword evidence="1" id="KW-1133">Transmembrane helix</keyword>
<protein>
    <submittedName>
        <fullName evidence="2">Uncharacterized protein</fullName>
    </submittedName>
</protein>
<reference evidence="2 3" key="1">
    <citation type="submission" date="2016-01" db="EMBL/GenBank/DDBJ databases">
        <title>The new phylogeny of the genus Mycobacterium.</title>
        <authorList>
            <person name="Tarcisio F."/>
            <person name="Conor M."/>
            <person name="Antonella G."/>
            <person name="Elisabetta G."/>
            <person name="Giulia F.S."/>
            <person name="Sara T."/>
            <person name="Anna F."/>
            <person name="Clotilde B."/>
            <person name="Roberto B."/>
            <person name="Veronica D.S."/>
            <person name="Fabio R."/>
            <person name="Monica P."/>
            <person name="Olivier J."/>
            <person name="Enrico T."/>
            <person name="Nicola S."/>
        </authorList>
    </citation>
    <scope>NUCLEOTIDE SEQUENCE [LARGE SCALE GENOMIC DNA]</scope>
    <source>
        <strain evidence="2 3">DSM 44160</strain>
    </source>
</reference>
<sequence>MPGAGGSARAAGVAEGGGHLVAQPPGGVVTVLGAVDVVVGVPVTVTVLVLVLVVAGGTTAVVVVIVVTLVVAVDDVVEDVVDEVVVADAAAMTPHANRLPVSSAELSPKVPGSEEMTSEVPELFRRSAAVNPLVVVTNFAEPSGRTCKAVSWPLAG</sequence>